<sequence length="265" mass="30158">MTENKESTELINAEYMQKFKEILALSVNENSPYKESLKFLNEKLDEYAIPDIQKVQVLAQLLPNMTITFTNTAMQTALSLLETSRRARLLDIQSYQVVLAFGKDMDIKDKELAIKDEQLAELSEQRPQKLQALIKQNLAIDANIKGINEQTEGQKIQNAMATEQRPQKLEQLKQQVLLLKAQIEKTKTETTLAENQKNAVRDQVFDNRVIKSLQVIGSFISEIQANGLNVPADMTKFLFNLTNELIKKNGLNLTLPSTYNMTKPK</sequence>
<accession>A0ABT7HSH2</accession>
<comment type="caution">
    <text evidence="1">The sequence shown here is derived from an EMBL/GenBank/DDBJ whole genome shotgun (WGS) entry which is preliminary data.</text>
</comment>
<reference evidence="1" key="2">
    <citation type="journal article" date="2023" name="Microorganisms">
        <title>Isolation and Genomic Characteristics of Cat-Borne Campylobacter felis sp. nov. and Sheep-Borne Campylobacter ovis sp. nov.</title>
        <authorList>
            <person name="Wang H."/>
            <person name="Li Y."/>
            <person name="Gu Y."/>
            <person name="Zhou G."/>
            <person name="Chen X."/>
            <person name="Zhang X."/>
            <person name="Shao Z."/>
            <person name="Zhang J."/>
            <person name="Zhang M."/>
        </authorList>
    </citation>
    <scope>NUCLEOTIDE SEQUENCE</scope>
    <source>
        <strain evidence="1">PS10</strain>
    </source>
</reference>
<reference evidence="1" key="1">
    <citation type="submission" date="2022-08" db="EMBL/GenBank/DDBJ databases">
        <authorList>
            <person name="Wang H."/>
        </authorList>
    </citation>
    <scope>NUCLEOTIDE SEQUENCE</scope>
    <source>
        <strain evidence="1">PS10</strain>
    </source>
</reference>
<dbReference type="EMBL" id="JANURM010000025">
    <property type="protein sequence ID" value="MDL0089879.1"/>
    <property type="molecule type" value="Genomic_DNA"/>
</dbReference>
<evidence type="ECO:0000313" key="2">
    <source>
        <dbReference type="Proteomes" id="UP001173801"/>
    </source>
</evidence>
<name>A0ABT7HSH2_9BACT</name>
<evidence type="ECO:0000313" key="1">
    <source>
        <dbReference type="EMBL" id="MDL0089879.1"/>
    </source>
</evidence>
<gene>
    <name evidence="1" type="ORF">NYG85_10980</name>
</gene>
<proteinExistence type="predicted"/>
<dbReference type="Proteomes" id="UP001173801">
    <property type="component" value="Unassembled WGS sequence"/>
</dbReference>
<keyword evidence="2" id="KW-1185">Reference proteome</keyword>
<organism evidence="1 2">
    <name type="scientific">Campylobacter gastrosuis</name>
    <dbReference type="NCBI Taxonomy" id="2974576"/>
    <lineage>
        <taxon>Bacteria</taxon>
        <taxon>Pseudomonadati</taxon>
        <taxon>Campylobacterota</taxon>
        <taxon>Epsilonproteobacteria</taxon>
        <taxon>Campylobacterales</taxon>
        <taxon>Campylobacteraceae</taxon>
        <taxon>Campylobacter</taxon>
    </lineage>
</organism>
<protein>
    <submittedName>
        <fullName evidence="1">Uncharacterized protein</fullName>
    </submittedName>
</protein>
<dbReference type="RefSeq" id="WP_284938627.1">
    <property type="nucleotide sequence ID" value="NZ_JANURM010000025.1"/>
</dbReference>